<reference evidence="1" key="1">
    <citation type="submission" date="2022-10" db="EMBL/GenBank/DDBJ databases">
        <title>Genome sequence of Actinomyces israelii ATCC 10048.</title>
        <authorList>
            <person name="Watt R.M."/>
            <person name="Tong W.M."/>
        </authorList>
    </citation>
    <scope>NUCLEOTIDE SEQUENCE</scope>
    <source>
        <strain evidence="1">ATCC 10048</strain>
    </source>
</reference>
<dbReference type="RefSeq" id="WP_268917541.1">
    <property type="nucleotide sequence ID" value="NZ_CP124548.1"/>
</dbReference>
<evidence type="ECO:0000313" key="2">
    <source>
        <dbReference type="Proteomes" id="UP001072034"/>
    </source>
</evidence>
<proteinExistence type="predicted"/>
<keyword evidence="2" id="KW-1185">Reference proteome</keyword>
<gene>
    <name evidence="1" type="ORF">OHJ16_08415</name>
</gene>
<evidence type="ECO:0000313" key="1">
    <source>
        <dbReference type="EMBL" id="MCZ0858067.1"/>
    </source>
</evidence>
<sequence>MIITTSPRDFMFDTDAFIREAQRRWPGCEVFREIREKDPSDATVQISPQNKPSFSVDHFPDNQMVSIDGNPDSSAEVAAWVRQMHPNPNLALWFIDESFSGHTVLFPEITAQEVLDNWADHSEHNPYTEYPDYFK</sequence>
<comment type="caution">
    <text evidence="1">The sequence shown here is derived from an EMBL/GenBank/DDBJ whole genome shotgun (WGS) entry which is preliminary data.</text>
</comment>
<protein>
    <submittedName>
        <fullName evidence="1">Uncharacterized protein</fullName>
    </submittedName>
</protein>
<dbReference type="EMBL" id="JAPTMY010000016">
    <property type="protein sequence ID" value="MCZ0858067.1"/>
    <property type="molecule type" value="Genomic_DNA"/>
</dbReference>
<dbReference type="Proteomes" id="UP001072034">
    <property type="component" value="Unassembled WGS sequence"/>
</dbReference>
<accession>A0ABT4I8I9</accession>
<organism evidence="1 2">
    <name type="scientific">Actinomyces israelii</name>
    <dbReference type="NCBI Taxonomy" id="1659"/>
    <lineage>
        <taxon>Bacteria</taxon>
        <taxon>Bacillati</taxon>
        <taxon>Actinomycetota</taxon>
        <taxon>Actinomycetes</taxon>
        <taxon>Actinomycetales</taxon>
        <taxon>Actinomycetaceae</taxon>
        <taxon>Actinomyces</taxon>
    </lineage>
</organism>
<name>A0ABT4I8I9_9ACTO</name>